<evidence type="ECO:0000256" key="3">
    <source>
        <dbReference type="ARBA" id="ARBA00022576"/>
    </source>
</evidence>
<dbReference type="Gene3D" id="3.90.1150.10">
    <property type="entry name" value="Aspartate Aminotransferase, domain 1"/>
    <property type="match status" value="1"/>
</dbReference>
<dbReference type="Pfam" id="PF00155">
    <property type="entry name" value="Aminotran_1_2"/>
    <property type="match status" value="1"/>
</dbReference>
<dbReference type="EMBL" id="FOGO01000011">
    <property type="protein sequence ID" value="SES18307.1"/>
    <property type="molecule type" value="Genomic_DNA"/>
</dbReference>
<organism evidence="8 9">
    <name type="scientific">Streptomyces qinglanensis</name>
    <dbReference type="NCBI Taxonomy" id="943816"/>
    <lineage>
        <taxon>Bacteria</taxon>
        <taxon>Bacillati</taxon>
        <taxon>Actinomycetota</taxon>
        <taxon>Actinomycetes</taxon>
        <taxon>Kitasatosporales</taxon>
        <taxon>Streptomycetaceae</taxon>
        <taxon>Streptomyces</taxon>
    </lineage>
</organism>
<proteinExistence type="inferred from homology"/>
<sequence>MEFRQSNKLSEVCYEIRGPVIEQADALEEAGHSVLRLNTGNPALFGFEAPEEIIQDMVRMLPQAHGYTESRGILPARRAVAQHYQQRGFPDADVDDIYLGNGVSELVSMAVQALVEDGDEILIPAPDFPLWTAVTTMAGGKAVHYVCDEQADWLPDLDDMAAKITPRTKAVVIISPNNPTGAVYPPELLEGILDLARRNGLMVFSDEIYDKILYDGAVHHHVGALAPDLVCLTFSGLSKAYRVAGFRSGWLLVSGPKQHARDYLEGLGMLASMRLCPNAPAQHAIQAALGGRQSIEDLVLPGGRLHEQRDVAWQKLNEIPGVSCVKPKGALYAFPRLDPEVHRIHDDERFVLDLLLREKIQVVQGTGFNWARPDHFRVLTLPRAEDLDAAVSRIGRFLESYKQ</sequence>
<evidence type="ECO:0000256" key="4">
    <source>
        <dbReference type="ARBA" id="ARBA00022679"/>
    </source>
</evidence>
<dbReference type="PANTHER" id="PTHR43488:SF2">
    <property type="entry name" value="GLUTAMATE-PYRUVATE AMINOTRANSFERASE ALAA"/>
    <property type="match status" value="1"/>
</dbReference>
<evidence type="ECO:0000313" key="8">
    <source>
        <dbReference type="EMBL" id="SES18307.1"/>
    </source>
</evidence>
<accession>A0A1H9VAP5</accession>
<dbReference type="STRING" id="943816.AN217_25635"/>
<dbReference type="OrthoDB" id="9763453at2"/>
<dbReference type="Gene3D" id="3.40.640.10">
    <property type="entry name" value="Type I PLP-dependent aspartate aminotransferase-like (Major domain)"/>
    <property type="match status" value="1"/>
</dbReference>
<dbReference type="CDD" id="cd00609">
    <property type="entry name" value="AAT_like"/>
    <property type="match status" value="1"/>
</dbReference>
<keyword evidence="3" id="KW-0032">Aminotransferase</keyword>
<evidence type="ECO:0000256" key="6">
    <source>
        <dbReference type="ARBA" id="ARBA00026106"/>
    </source>
</evidence>
<dbReference type="GO" id="GO:0030170">
    <property type="term" value="F:pyridoxal phosphate binding"/>
    <property type="evidence" value="ECO:0007669"/>
    <property type="project" value="InterPro"/>
</dbReference>
<reference evidence="9" key="1">
    <citation type="submission" date="2016-10" db="EMBL/GenBank/DDBJ databases">
        <authorList>
            <person name="Varghese N."/>
            <person name="Submissions S."/>
        </authorList>
    </citation>
    <scope>NUCLEOTIDE SEQUENCE [LARGE SCALE GENOMIC DNA]</scope>
    <source>
        <strain evidence="9">CGMCC 4.6825</strain>
    </source>
</reference>
<dbReference type="InterPro" id="IPR015421">
    <property type="entry name" value="PyrdxlP-dep_Trfase_major"/>
</dbReference>
<dbReference type="InterPro" id="IPR051926">
    <property type="entry name" value="Ala_Aminotransferase"/>
</dbReference>
<feature type="domain" description="Aminotransferase class I/classII large" evidence="7">
    <location>
        <begin position="34"/>
        <end position="394"/>
    </location>
</feature>
<dbReference type="RefSeq" id="WP_075002063.1">
    <property type="nucleotide sequence ID" value="NZ_CBDQZE010000076.1"/>
</dbReference>
<keyword evidence="4" id="KW-0808">Transferase</keyword>
<comment type="similarity">
    <text evidence="2">Belongs to the class-I pyridoxal-phosphate-dependent aminotransferase family.</text>
</comment>
<dbReference type="InterPro" id="IPR015424">
    <property type="entry name" value="PyrdxlP-dep_Trfase"/>
</dbReference>
<gene>
    <name evidence="8" type="ORF">SAMN05421870_11142</name>
</gene>
<evidence type="ECO:0000256" key="2">
    <source>
        <dbReference type="ARBA" id="ARBA00007441"/>
    </source>
</evidence>
<dbReference type="PANTHER" id="PTHR43488">
    <property type="entry name" value="GLUTAMATE-PYRUVATE AMINOTRANSFERASE ALAA"/>
    <property type="match status" value="1"/>
</dbReference>
<evidence type="ECO:0000313" key="9">
    <source>
        <dbReference type="Proteomes" id="UP000182841"/>
    </source>
</evidence>
<evidence type="ECO:0000256" key="5">
    <source>
        <dbReference type="ARBA" id="ARBA00022898"/>
    </source>
</evidence>
<dbReference type="Proteomes" id="UP000182841">
    <property type="component" value="Unassembled WGS sequence"/>
</dbReference>
<dbReference type="SUPFAM" id="SSF53383">
    <property type="entry name" value="PLP-dependent transferases"/>
    <property type="match status" value="1"/>
</dbReference>
<dbReference type="GO" id="GO:0004021">
    <property type="term" value="F:L-alanine:2-oxoglutarate aminotransferase activity"/>
    <property type="evidence" value="ECO:0007669"/>
    <property type="project" value="UniProtKB-EC"/>
</dbReference>
<dbReference type="EC" id="2.6.1.2" evidence="6"/>
<comment type="cofactor">
    <cofactor evidence="1">
        <name>pyridoxal 5'-phosphate</name>
        <dbReference type="ChEBI" id="CHEBI:597326"/>
    </cofactor>
</comment>
<evidence type="ECO:0000259" key="7">
    <source>
        <dbReference type="Pfam" id="PF00155"/>
    </source>
</evidence>
<name>A0A1H9VAP5_9ACTN</name>
<protein>
    <recommendedName>
        <fullName evidence="6">alanine transaminase</fullName>
        <ecNumber evidence="6">2.6.1.2</ecNumber>
    </recommendedName>
</protein>
<dbReference type="InterPro" id="IPR004839">
    <property type="entry name" value="Aminotransferase_I/II_large"/>
</dbReference>
<dbReference type="InterPro" id="IPR015422">
    <property type="entry name" value="PyrdxlP-dep_Trfase_small"/>
</dbReference>
<keyword evidence="5" id="KW-0663">Pyridoxal phosphate</keyword>
<evidence type="ECO:0000256" key="1">
    <source>
        <dbReference type="ARBA" id="ARBA00001933"/>
    </source>
</evidence>
<keyword evidence="9" id="KW-1185">Reference proteome</keyword>
<dbReference type="AlphaFoldDB" id="A0A1H9VAP5"/>